<accession>A0A5Q0GW09</accession>
<sequence length="132" mass="14310">MRYMLLFYGCDRPQPGDPRFEGALARTNAFTEECRKRGAFVAAGPLKPVHTATTVRVREGRTLMTDGPFAETHEQLGGYCVLECPNLDEALELAAMAPMAYEGSVEVRPMDEIPGWDDSPSAALTRSAAGSA</sequence>
<dbReference type="PANTHER" id="PTHR35174:SF3">
    <property type="entry name" value="BLL7171 PROTEIN"/>
    <property type="match status" value="1"/>
</dbReference>
<dbReference type="AlphaFoldDB" id="A0A5Q0GW09"/>
<organism evidence="3 4">
    <name type="scientific">Saccharothrix syringae</name>
    <name type="common">Nocardiopsis syringae</name>
    <dbReference type="NCBI Taxonomy" id="103733"/>
    <lineage>
        <taxon>Bacteria</taxon>
        <taxon>Bacillati</taxon>
        <taxon>Actinomycetota</taxon>
        <taxon>Actinomycetes</taxon>
        <taxon>Pseudonocardiales</taxon>
        <taxon>Pseudonocardiaceae</taxon>
        <taxon>Saccharothrix</taxon>
    </lineage>
</organism>
<dbReference type="Pfam" id="PF03795">
    <property type="entry name" value="YCII"/>
    <property type="match status" value="1"/>
</dbReference>
<dbReference type="InterPro" id="IPR011008">
    <property type="entry name" value="Dimeric_a/b-barrel"/>
</dbReference>
<dbReference type="KEGG" id="ssyi:EKG83_13160"/>
<name>A0A5Q0GW09_SACSY</name>
<feature type="domain" description="YCII-related" evidence="2">
    <location>
        <begin position="1"/>
        <end position="110"/>
    </location>
</feature>
<evidence type="ECO:0000259" key="2">
    <source>
        <dbReference type="Pfam" id="PF03795"/>
    </source>
</evidence>
<comment type="similarity">
    <text evidence="1">Belongs to the YciI family.</text>
</comment>
<proteinExistence type="inferred from homology"/>
<keyword evidence="4" id="KW-1185">Reference proteome</keyword>
<dbReference type="InterPro" id="IPR005545">
    <property type="entry name" value="YCII"/>
</dbReference>
<dbReference type="SUPFAM" id="SSF54909">
    <property type="entry name" value="Dimeric alpha+beta barrel"/>
    <property type="match status" value="1"/>
</dbReference>
<dbReference type="OrthoDB" id="668782at2"/>
<gene>
    <name evidence="3" type="ORF">EKG83_13160</name>
</gene>
<evidence type="ECO:0000256" key="1">
    <source>
        <dbReference type="ARBA" id="ARBA00007689"/>
    </source>
</evidence>
<dbReference type="Proteomes" id="UP000325787">
    <property type="component" value="Chromosome"/>
</dbReference>
<dbReference type="Gene3D" id="3.30.70.1060">
    <property type="entry name" value="Dimeric alpha+beta barrel"/>
    <property type="match status" value="1"/>
</dbReference>
<dbReference type="RefSeq" id="WP_033430888.1">
    <property type="nucleotide sequence ID" value="NZ_CP034550.1"/>
</dbReference>
<protein>
    <submittedName>
        <fullName evidence="3">YciI family protein</fullName>
    </submittedName>
</protein>
<evidence type="ECO:0000313" key="4">
    <source>
        <dbReference type="Proteomes" id="UP000325787"/>
    </source>
</evidence>
<evidence type="ECO:0000313" key="3">
    <source>
        <dbReference type="EMBL" id="QFZ18306.1"/>
    </source>
</evidence>
<dbReference type="EMBL" id="CP034550">
    <property type="protein sequence ID" value="QFZ18306.1"/>
    <property type="molecule type" value="Genomic_DNA"/>
</dbReference>
<dbReference type="PANTHER" id="PTHR35174">
    <property type="entry name" value="BLL7171 PROTEIN-RELATED"/>
    <property type="match status" value="1"/>
</dbReference>
<reference evidence="4" key="1">
    <citation type="journal article" date="2021" name="Curr. Microbiol.">
        <title>Complete genome of nocamycin-producing strain Saccharothrix syringae NRRL B-16468 reveals the biosynthetic potential for secondary metabolites.</title>
        <authorList>
            <person name="Mo X."/>
            <person name="Yang S."/>
        </authorList>
    </citation>
    <scope>NUCLEOTIDE SEQUENCE [LARGE SCALE GENOMIC DNA]</scope>
    <source>
        <strain evidence="4">ATCC 51364 / DSM 43886 / JCM 6844 / KCTC 9398 / NBRC 14523 / NRRL B-16468 / INA 2240</strain>
    </source>
</reference>